<dbReference type="InterPro" id="IPR036894">
    <property type="entry name" value="YbaB-like_sf"/>
</dbReference>
<reference evidence="1 2" key="1">
    <citation type="journal article" date="2016" name="Nat. Commun.">
        <title>Thousands of microbial genomes shed light on interconnected biogeochemical processes in an aquifer system.</title>
        <authorList>
            <person name="Anantharaman K."/>
            <person name="Brown C.T."/>
            <person name="Hug L.A."/>
            <person name="Sharon I."/>
            <person name="Castelle C.J."/>
            <person name="Probst A.J."/>
            <person name="Thomas B.C."/>
            <person name="Singh A."/>
            <person name="Wilkins M.J."/>
            <person name="Karaoz U."/>
            <person name="Brodie E.L."/>
            <person name="Williams K.H."/>
            <person name="Hubbard S.S."/>
            <person name="Banfield J.F."/>
        </authorList>
    </citation>
    <scope>NUCLEOTIDE SEQUENCE [LARGE SCALE GENOMIC DNA]</scope>
</reference>
<dbReference type="Proteomes" id="UP000178419">
    <property type="component" value="Unassembled WGS sequence"/>
</dbReference>
<dbReference type="AlphaFoldDB" id="A0A1F7XZH3"/>
<dbReference type="InterPro" id="IPR004401">
    <property type="entry name" value="YbaB/EbfC"/>
</dbReference>
<dbReference type="SUPFAM" id="SSF82607">
    <property type="entry name" value="YbaB-like"/>
    <property type="match status" value="1"/>
</dbReference>
<dbReference type="GO" id="GO:0003677">
    <property type="term" value="F:DNA binding"/>
    <property type="evidence" value="ECO:0007669"/>
    <property type="project" value="InterPro"/>
</dbReference>
<proteinExistence type="predicted"/>
<evidence type="ECO:0000313" key="1">
    <source>
        <dbReference type="EMBL" id="OGM20406.1"/>
    </source>
</evidence>
<organism evidence="1 2">
    <name type="scientific">Candidatus Woesebacteria bacterium RIFCSPHIGHO2_01_FULL_38_9</name>
    <dbReference type="NCBI Taxonomy" id="1802492"/>
    <lineage>
        <taxon>Bacteria</taxon>
        <taxon>Candidatus Woeseibacteriota</taxon>
    </lineage>
</organism>
<accession>A0A1F7XZH3</accession>
<sequence>MFDKLKQAKDLLKLRQQAKQLQGELEQIRHTEERDGMKVTVNGTQNIVSLEVNGEEQKQMVDLINRAMKEIQKKSAKKMMEMGGGLSGLLGGMGQ</sequence>
<evidence type="ECO:0008006" key="3">
    <source>
        <dbReference type="Google" id="ProtNLM"/>
    </source>
</evidence>
<dbReference type="Pfam" id="PF02575">
    <property type="entry name" value="YbaB_DNA_bd"/>
    <property type="match status" value="1"/>
</dbReference>
<gene>
    <name evidence="1" type="ORF">A2714_01675</name>
</gene>
<dbReference type="EMBL" id="MGGE01000042">
    <property type="protein sequence ID" value="OGM20406.1"/>
    <property type="molecule type" value="Genomic_DNA"/>
</dbReference>
<dbReference type="Gene3D" id="3.30.1310.10">
    <property type="entry name" value="Nucleoid-associated protein YbaB-like domain"/>
    <property type="match status" value="1"/>
</dbReference>
<name>A0A1F7XZH3_9BACT</name>
<evidence type="ECO:0000313" key="2">
    <source>
        <dbReference type="Proteomes" id="UP000178419"/>
    </source>
</evidence>
<comment type="caution">
    <text evidence="1">The sequence shown here is derived from an EMBL/GenBank/DDBJ whole genome shotgun (WGS) entry which is preliminary data.</text>
</comment>
<protein>
    <recommendedName>
        <fullName evidence="3">Nucleoid-associated protein, YbaB/EbfC family</fullName>
    </recommendedName>
</protein>